<sequence length="49" mass="5339">MGMSLKTNVQGSGGIYMFGPAEQTGGQDLTPVIRILEEKIRQMELVRSA</sequence>
<dbReference type="EMBL" id="CP003332">
    <property type="protein sequence ID" value="AFJ62372.1"/>
    <property type="molecule type" value="Genomic_DNA"/>
</dbReference>
<dbReference type="HOGENOM" id="CLU_3164866_0_0_9"/>
<name>I2C6U8_BACAY</name>
<dbReference type="PATRIC" id="fig|1126211.3.peg.2326"/>
<evidence type="ECO:0000313" key="2">
    <source>
        <dbReference type="Proteomes" id="UP000002878"/>
    </source>
</evidence>
<organism evidence="1 2">
    <name type="scientific">Bacillus amyloliquefaciens (strain Y2)</name>
    <name type="common">Bacillus amyloliquefaciens subsp. plantarum (strain B9601-Y2)</name>
    <dbReference type="NCBI Taxonomy" id="1155777"/>
    <lineage>
        <taxon>Bacteria</taxon>
        <taxon>Bacillati</taxon>
        <taxon>Bacillota</taxon>
        <taxon>Bacilli</taxon>
        <taxon>Bacillales</taxon>
        <taxon>Bacillaceae</taxon>
        <taxon>Bacillus</taxon>
        <taxon>Bacillus amyloliquefaciens group</taxon>
    </lineage>
</organism>
<evidence type="ECO:0000313" key="1">
    <source>
        <dbReference type="EMBL" id="AFJ62372.1"/>
    </source>
</evidence>
<dbReference type="KEGG" id="bqy:MUS_2442"/>
<dbReference type="AlphaFoldDB" id="I2C6U8"/>
<reference evidence="1 2" key="1">
    <citation type="journal article" date="2012" name="J. Biotechnol.">
        <title>Genome sequence of the plant growth promoting strain Bacillus amyloliquefaciens subsp. plantarum B9601-Y2 and expression of mersacidin and other secondary metabolites.</title>
        <authorList>
            <person name="He P."/>
            <person name="Hao K."/>
            <person name="Blom J."/>
            <person name="Ruckert C."/>
            <person name="Vater J."/>
            <person name="Mao Z."/>
            <person name="Wu Y."/>
            <person name="Hou M."/>
            <person name="He P."/>
            <person name="He Y."/>
            <person name="Borriss R."/>
        </authorList>
    </citation>
    <scope>NUCLEOTIDE SEQUENCE [LARGE SCALE GENOMIC DNA]</scope>
    <source>
        <strain evidence="1">Y2</strain>
    </source>
</reference>
<gene>
    <name evidence="1" type="ORF">MUS_2442</name>
</gene>
<protein>
    <submittedName>
        <fullName evidence="1">Uncharacterized protein</fullName>
    </submittedName>
</protein>
<accession>I2C6U8</accession>
<proteinExistence type="predicted"/>
<dbReference type="Proteomes" id="UP000002878">
    <property type="component" value="Chromosome"/>
</dbReference>